<evidence type="ECO:0000256" key="12">
    <source>
        <dbReference type="RuleBase" id="RU000688"/>
    </source>
</evidence>
<comment type="subcellular location">
    <subcellularLocation>
        <location evidence="1">Cell membrane</location>
        <topology evidence="1">Multi-pass membrane protein</topology>
    </subcellularLocation>
</comment>
<dbReference type="InterPro" id="IPR017452">
    <property type="entry name" value="GPCR_Rhodpsn_7TM"/>
</dbReference>
<keyword evidence="6" id="KW-0552">Olfaction</keyword>
<dbReference type="FunFam" id="1.20.1070.10:FF:000007">
    <property type="entry name" value="Olfactory receptor"/>
    <property type="match status" value="1"/>
</dbReference>
<feature type="transmembrane region" description="Helical" evidence="13">
    <location>
        <begin position="210"/>
        <end position="232"/>
    </location>
</feature>
<evidence type="ECO:0000256" key="2">
    <source>
        <dbReference type="ARBA" id="ARBA00010663"/>
    </source>
</evidence>
<keyword evidence="5 12" id="KW-0812">Transmembrane</keyword>
<proteinExistence type="inferred from homology"/>
<accession>A0A091CQ89</accession>
<keyword evidence="4" id="KW-0716">Sensory transduction</keyword>
<evidence type="ECO:0000313" key="15">
    <source>
        <dbReference type="EMBL" id="KFO19838.1"/>
    </source>
</evidence>
<dbReference type="CDD" id="cd15939">
    <property type="entry name" value="7tmA_OR4A-like"/>
    <property type="match status" value="1"/>
</dbReference>
<feature type="domain" description="G-protein coupled receptors family 1 profile" evidence="14">
    <location>
        <begin position="153"/>
        <end position="399"/>
    </location>
</feature>
<evidence type="ECO:0000256" key="7">
    <source>
        <dbReference type="ARBA" id="ARBA00022989"/>
    </source>
</evidence>
<sequence>MCVLIFDVLITSYVLILCSLKTQGTEEQWKALSTCASHITEIVLFFVPCVFVYLRPMKTFPIDKAVAVSYTVVTPMLNPLIYTLRNTEVQNAMKKLWSQSAIVGIPHARSPRWRLGRMSNVTEFILLGLTQNPQLQKLLFTVCFLIYVLTLAGNTLISVTVFVSPALASPMYFFLAYLSIVDGFYSSSIAPKMVFDLVSENSTISFNGCMAQLFAEHFFAASEIILLIAMAYDRYVAICKPLHYVTIMSRPVCAFLVGAAVLLGFVHGGIQLLFIARLPFCGPNVIDHFMCDLIPLLELACTDTHTLGPLIAANSGSLCLLTFSVLAASYLVILRSLRTYSSAGRHKALSTCASHITVVVLFFVPCSYLYLRPVTSFPTDKAVTVFCTLITPMLNPLIYTLRNEEVTKVMKKHWGQIMKRDDK</sequence>
<dbReference type="PRINTS" id="PR00237">
    <property type="entry name" value="GPCRRHODOPSN"/>
</dbReference>
<feature type="transmembrane region" description="Helical" evidence="13">
    <location>
        <begin position="382"/>
        <end position="401"/>
    </location>
</feature>
<dbReference type="SUPFAM" id="SSF81321">
    <property type="entry name" value="Family A G protein-coupled receptor-like"/>
    <property type="match status" value="2"/>
</dbReference>
<feature type="transmembrane region" description="Helical" evidence="13">
    <location>
        <begin position="252"/>
        <end position="275"/>
    </location>
</feature>
<dbReference type="PROSITE" id="PS50262">
    <property type="entry name" value="G_PROTEIN_RECEP_F1_2"/>
    <property type="match status" value="1"/>
</dbReference>
<evidence type="ECO:0000256" key="1">
    <source>
        <dbReference type="ARBA" id="ARBA00004651"/>
    </source>
</evidence>
<feature type="transmembrane region" description="Helical" evidence="13">
    <location>
        <begin position="315"/>
        <end position="337"/>
    </location>
</feature>
<dbReference type="InterPro" id="IPR000725">
    <property type="entry name" value="Olfact_rcpt"/>
</dbReference>
<dbReference type="Pfam" id="PF13853">
    <property type="entry name" value="7tm_4"/>
    <property type="match status" value="2"/>
</dbReference>
<comment type="similarity">
    <text evidence="2 12">Belongs to the G-protein coupled receptor 1 family.</text>
</comment>
<dbReference type="Proteomes" id="UP000028990">
    <property type="component" value="Unassembled WGS sequence"/>
</dbReference>
<dbReference type="PROSITE" id="PS00237">
    <property type="entry name" value="G_PROTEIN_RECEP_F1_1"/>
    <property type="match status" value="1"/>
</dbReference>
<keyword evidence="16" id="KW-1185">Reference proteome</keyword>
<protein>
    <submittedName>
        <fullName evidence="15">Olfactory receptor 4C45</fullName>
    </submittedName>
</protein>
<dbReference type="PRINTS" id="PR00245">
    <property type="entry name" value="OLFACTORYR"/>
</dbReference>
<evidence type="ECO:0000313" key="16">
    <source>
        <dbReference type="Proteomes" id="UP000028990"/>
    </source>
</evidence>
<keyword evidence="10 12" id="KW-0675">Receptor</keyword>
<evidence type="ECO:0000256" key="6">
    <source>
        <dbReference type="ARBA" id="ARBA00022725"/>
    </source>
</evidence>
<evidence type="ECO:0000256" key="11">
    <source>
        <dbReference type="ARBA" id="ARBA00023224"/>
    </source>
</evidence>
<evidence type="ECO:0000256" key="5">
    <source>
        <dbReference type="ARBA" id="ARBA00022692"/>
    </source>
</evidence>
<dbReference type="InterPro" id="IPR050427">
    <property type="entry name" value="Olfactory_Receptors"/>
</dbReference>
<keyword evidence="3" id="KW-1003">Cell membrane</keyword>
<evidence type="ECO:0000259" key="14">
    <source>
        <dbReference type="PROSITE" id="PS50262"/>
    </source>
</evidence>
<evidence type="ECO:0000256" key="13">
    <source>
        <dbReference type="SAM" id="Phobius"/>
    </source>
</evidence>
<evidence type="ECO:0000256" key="8">
    <source>
        <dbReference type="ARBA" id="ARBA00023040"/>
    </source>
</evidence>
<keyword evidence="7 13" id="KW-1133">Transmembrane helix</keyword>
<reference evidence="15 16" key="1">
    <citation type="submission" date="2013-11" db="EMBL/GenBank/DDBJ databases">
        <title>The Damaraland mole rat (Fukomys damarensis) genome and evolution of African mole rats.</title>
        <authorList>
            <person name="Gladyshev V.N."/>
            <person name="Fang X."/>
        </authorList>
    </citation>
    <scope>NUCLEOTIDE SEQUENCE [LARGE SCALE GENOMIC DNA]</scope>
    <source>
        <tissue evidence="15">Liver</tissue>
    </source>
</reference>
<keyword evidence="8 12" id="KW-0297">G-protein coupled receptor</keyword>
<dbReference type="AlphaFoldDB" id="A0A091CQ89"/>
<dbReference type="EMBL" id="KN124869">
    <property type="protein sequence ID" value="KFO19838.1"/>
    <property type="molecule type" value="Genomic_DNA"/>
</dbReference>
<organism evidence="15 16">
    <name type="scientific">Fukomys damarensis</name>
    <name type="common">Damaraland mole rat</name>
    <name type="synonym">Cryptomys damarensis</name>
    <dbReference type="NCBI Taxonomy" id="885580"/>
    <lineage>
        <taxon>Eukaryota</taxon>
        <taxon>Metazoa</taxon>
        <taxon>Chordata</taxon>
        <taxon>Craniata</taxon>
        <taxon>Vertebrata</taxon>
        <taxon>Euteleostomi</taxon>
        <taxon>Mammalia</taxon>
        <taxon>Eutheria</taxon>
        <taxon>Euarchontoglires</taxon>
        <taxon>Glires</taxon>
        <taxon>Rodentia</taxon>
        <taxon>Hystricomorpha</taxon>
        <taxon>Bathyergidae</taxon>
        <taxon>Fukomys</taxon>
    </lineage>
</organism>
<evidence type="ECO:0000256" key="3">
    <source>
        <dbReference type="ARBA" id="ARBA00022475"/>
    </source>
</evidence>
<dbReference type="Gene3D" id="1.20.1070.10">
    <property type="entry name" value="Rhodopsin 7-helix transmembrane proteins"/>
    <property type="match status" value="2"/>
</dbReference>
<dbReference type="PANTHER" id="PTHR48002">
    <property type="entry name" value="OLFACTORY RECEPTOR"/>
    <property type="match status" value="1"/>
</dbReference>
<evidence type="ECO:0000256" key="10">
    <source>
        <dbReference type="ARBA" id="ARBA00023170"/>
    </source>
</evidence>
<feature type="transmembrane region" description="Helical" evidence="13">
    <location>
        <begin position="138"/>
        <end position="164"/>
    </location>
</feature>
<feature type="transmembrane region" description="Helical" evidence="13">
    <location>
        <begin position="171"/>
        <end position="190"/>
    </location>
</feature>
<keyword evidence="9 13" id="KW-0472">Membrane</keyword>
<dbReference type="GO" id="GO:0004930">
    <property type="term" value="F:G protein-coupled receptor activity"/>
    <property type="evidence" value="ECO:0007669"/>
    <property type="project" value="UniProtKB-KW"/>
</dbReference>
<dbReference type="GO" id="GO:0005886">
    <property type="term" value="C:plasma membrane"/>
    <property type="evidence" value="ECO:0007669"/>
    <property type="project" value="UniProtKB-SubCell"/>
</dbReference>
<dbReference type="FunFam" id="1.10.1220.70:FF:000001">
    <property type="entry name" value="Olfactory receptor"/>
    <property type="match status" value="2"/>
</dbReference>
<dbReference type="InterPro" id="IPR000276">
    <property type="entry name" value="GPCR_Rhodpsn"/>
</dbReference>
<feature type="transmembrane region" description="Helical" evidence="13">
    <location>
        <begin position="349"/>
        <end position="370"/>
    </location>
</feature>
<dbReference type="GO" id="GO:0004984">
    <property type="term" value="F:olfactory receptor activity"/>
    <property type="evidence" value="ECO:0007669"/>
    <property type="project" value="InterPro"/>
</dbReference>
<evidence type="ECO:0000256" key="4">
    <source>
        <dbReference type="ARBA" id="ARBA00022606"/>
    </source>
</evidence>
<evidence type="ECO:0000256" key="9">
    <source>
        <dbReference type="ARBA" id="ARBA00023136"/>
    </source>
</evidence>
<keyword evidence="11 12" id="KW-0807">Transducer</keyword>
<name>A0A091CQ89_FUKDA</name>
<gene>
    <name evidence="15" type="ORF">H920_18675</name>
</gene>